<sequence length="152" mass="16883">MTAGATRCELLLATRYSLPARYLVAACLSPSRHPGVPPPDAQDETGDEGIRNPHGIGSTTGADKRMIIRLFLYFHTALRPSYCRRRKGSDFLGTFPSILPERMHARTHIMSVESSARRRAGGSQAVEFACDPYKRRYYYARSVRVGFGACAD</sequence>
<dbReference type="AlphaFoldDB" id="A0A395HB07"/>
<evidence type="ECO:0000313" key="3">
    <source>
        <dbReference type="Proteomes" id="UP000249402"/>
    </source>
</evidence>
<accession>A0A395HB07</accession>
<protein>
    <submittedName>
        <fullName evidence="2">Uncharacterized protein</fullName>
    </submittedName>
</protein>
<dbReference type="GeneID" id="37218843"/>
<dbReference type="VEuPathDB" id="FungiDB:BO80DRAFT_176877"/>
<reference evidence="2 3" key="1">
    <citation type="submission" date="2018-02" db="EMBL/GenBank/DDBJ databases">
        <title>The genomes of Aspergillus section Nigri reveals drivers in fungal speciation.</title>
        <authorList>
            <consortium name="DOE Joint Genome Institute"/>
            <person name="Vesth T.C."/>
            <person name="Nybo J."/>
            <person name="Theobald S."/>
            <person name="Brandl J."/>
            <person name="Frisvad J.C."/>
            <person name="Nielsen K.F."/>
            <person name="Lyhne E.K."/>
            <person name="Kogle M.E."/>
            <person name="Kuo A."/>
            <person name="Riley R."/>
            <person name="Clum A."/>
            <person name="Nolan M."/>
            <person name="Lipzen A."/>
            <person name="Salamov A."/>
            <person name="Henrissat B."/>
            <person name="Wiebenga A."/>
            <person name="De vries R.P."/>
            <person name="Grigoriev I.V."/>
            <person name="Mortensen U.H."/>
            <person name="Andersen M.R."/>
            <person name="Baker S.E."/>
        </authorList>
    </citation>
    <scope>NUCLEOTIDE SEQUENCE [LARGE SCALE GENOMIC DNA]</scope>
    <source>
        <strain evidence="2 3">CBS 121593</strain>
    </source>
</reference>
<dbReference type="EMBL" id="KZ824422">
    <property type="protein sequence ID" value="RAL05097.1"/>
    <property type="molecule type" value="Genomic_DNA"/>
</dbReference>
<dbReference type="RefSeq" id="XP_025579424.1">
    <property type="nucleotide sequence ID" value="XM_025713978.1"/>
</dbReference>
<proteinExistence type="predicted"/>
<evidence type="ECO:0000313" key="2">
    <source>
        <dbReference type="EMBL" id="RAL05097.1"/>
    </source>
</evidence>
<name>A0A395HB07_9EURO</name>
<keyword evidence="3" id="KW-1185">Reference proteome</keyword>
<feature type="region of interest" description="Disordered" evidence="1">
    <location>
        <begin position="33"/>
        <end position="56"/>
    </location>
</feature>
<evidence type="ECO:0000256" key="1">
    <source>
        <dbReference type="SAM" id="MobiDB-lite"/>
    </source>
</evidence>
<gene>
    <name evidence="2" type="ORF">BO80DRAFT_176877</name>
</gene>
<organism evidence="2 3">
    <name type="scientific">Aspergillus ibericus CBS 121593</name>
    <dbReference type="NCBI Taxonomy" id="1448316"/>
    <lineage>
        <taxon>Eukaryota</taxon>
        <taxon>Fungi</taxon>
        <taxon>Dikarya</taxon>
        <taxon>Ascomycota</taxon>
        <taxon>Pezizomycotina</taxon>
        <taxon>Eurotiomycetes</taxon>
        <taxon>Eurotiomycetidae</taxon>
        <taxon>Eurotiales</taxon>
        <taxon>Aspergillaceae</taxon>
        <taxon>Aspergillus</taxon>
        <taxon>Aspergillus subgen. Circumdati</taxon>
    </lineage>
</organism>
<dbReference type="Proteomes" id="UP000249402">
    <property type="component" value="Unassembled WGS sequence"/>
</dbReference>